<evidence type="ECO:0000313" key="2">
    <source>
        <dbReference type="Proteomes" id="UP000677305"/>
    </source>
</evidence>
<evidence type="ECO:0000313" key="1">
    <source>
        <dbReference type="EMBL" id="QUH27833.1"/>
    </source>
</evidence>
<dbReference type="KEGG" id="vgu:HYG85_02440"/>
<organism evidence="1 2">
    <name type="scientific">Vallitalea guaymasensis</name>
    <dbReference type="NCBI Taxonomy" id="1185412"/>
    <lineage>
        <taxon>Bacteria</taxon>
        <taxon>Bacillati</taxon>
        <taxon>Bacillota</taxon>
        <taxon>Clostridia</taxon>
        <taxon>Lachnospirales</taxon>
        <taxon>Vallitaleaceae</taxon>
        <taxon>Vallitalea</taxon>
    </lineage>
</organism>
<sequence>MSNNKVAVDERFLEKLSDLYITQEQGVNSSIAMWSNIKKHNEMYIPCSITKNECMCMIEFLEGYKESINYIYEGDPLREIDDFMICCGNEFPGNKELELKWGCNVLYAESKFSDLDELCQYIIVEWAIMYREYNEDQKKIFEKYIEDLYKTR</sequence>
<proteinExistence type="predicted"/>
<gene>
    <name evidence="1" type="ORF">HYG85_02440</name>
</gene>
<dbReference type="Proteomes" id="UP000677305">
    <property type="component" value="Chromosome"/>
</dbReference>
<name>A0A8J8SAK7_9FIRM</name>
<reference evidence="1 2" key="1">
    <citation type="submission" date="2020-07" db="EMBL/GenBank/DDBJ databases">
        <title>Vallitalea guaymasensis genome.</title>
        <authorList>
            <person name="Postec A."/>
        </authorList>
    </citation>
    <scope>NUCLEOTIDE SEQUENCE [LARGE SCALE GENOMIC DNA]</scope>
    <source>
        <strain evidence="1 2">Ra1766G1</strain>
    </source>
</reference>
<dbReference type="RefSeq" id="WP_212692134.1">
    <property type="nucleotide sequence ID" value="NZ_CP058561.1"/>
</dbReference>
<accession>A0A8J8SAK7</accession>
<protein>
    <submittedName>
        <fullName evidence="1">Uncharacterized protein</fullName>
    </submittedName>
</protein>
<keyword evidence="2" id="KW-1185">Reference proteome</keyword>
<dbReference type="AlphaFoldDB" id="A0A8J8SAK7"/>
<dbReference type="EMBL" id="CP058561">
    <property type="protein sequence ID" value="QUH27833.1"/>
    <property type="molecule type" value="Genomic_DNA"/>
</dbReference>